<dbReference type="PROSITE" id="PS50943">
    <property type="entry name" value="HTH_CROC1"/>
    <property type="match status" value="1"/>
</dbReference>
<evidence type="ECO:0000313" key="3">
    <source>
        <dbReference type="Proteomes" id="UP000199478"/>
    </source>
</evidence>
<organism evidence="2 3">
    <name type="scientific">Yoonia tamlensis</name>
    <dbReference type="NCBI Taxonomy" id="390270"/>
    <lineage>
        <taxon>Bacteria</taxon>
        <taxon>Pseudomonadati</taxon>
        <taxon>Pseudomonadota</taxon>
        <taxon>Alphaproteobacteria</taxon>
        <taxon>Rhodobacterales</taxon>
        <taxon>Paracoccaceae</taxon>
        <taxon>Yoonia</taxon>
    </lineage>
</organism>
<dbReference type="AlphaFoldDB" id="A0A1I6G1Z2"/>
<dbReference type="SUPFAM" id="SSF47413">
    <property type="entry name" value="lambda repressor-like DNA-binding domains"/>
    <property type="match status" value="1"/>
</dbReference>
<evidence type="ECO:0000313" key="2">
    <source>
        <dbReference type="EMBL" id="SFR36215.1"/>
    </source>
</evidence>
<proteinExistence type="predicted"/>
<dbReference type="STRING" id="390270.SAMN04488005_0938"/>
<sequence>MPTQHLTGGRIRDRRLELGLRQAAVAAAVGISPSYLNLIEHNRRRIGGKLLADIARLLEVDATLLTQGADRHLLERMRGAAAAFETDAEIARAEDIAARFPGWSALIVAQARRIAALDTHMAALTDRITHDPQLANALHEVISTVTSIRSSASILVTQEELDADWQRRFHENIHKDSLRLAASSEALVAYLETPEADVDIVQSPVEQLESALARTGYHVAALEAGNADVAQVARDLGLKGPATVLFASFAKQYMADARVLPLATFTEACRALDYNPAQLAGEFGADFAAVLRRLASLPADTSLPAMGLAIADVSGTLTFLKPVPGFNYSRRNGACPLWPIFGALSRPTQPVRAEVSLPDAARTRFLCYAIAQPQGAQQFDVTPVLNSTMLVVADPPESKANAIAVGGSCRICPRPDCTSRREPALIGISGARGL</sequence>
<reference evidence="3" key="1">
    <citation type="submission" date="2016-10" db="EMBL/GenBank/DDBJ databases">
        <authorList>
            <person name="Varghese N."/>
            <person name="Submissions S."/>
        </authorList>
    </citation>
    <scope>NUCLEOTIDE SEQUENCE [LARGE SCALE GENOMIC DNA]</scope>
    <source>
        <strain evidence="3">DSM 26879</strain>
    </source>
</reference>
<evidence type="ECO:0000259" key="1">
    <source>
        <dbReference type="PROSITE" id="PS50943"/>
    </source>
</evidence>
<dbReference type="EMBL" id="FOYP01000001">
    <property type="protein sequence ID" value="SFR36215.1"/>
    <property type="molecule type" value="Genomic_DNA"/>
</dbReference>
<gene>
    <name evidence="2" type="ORF">SAMN04488005_0938</name>
</gene>
<name>A0A1I6G1Z2_9RHOB</name>
<dbReference type="RefSeq" id="WP_090197027.1">
    <property type="nucleotide sequence ID" value="NZ_FOYP01000001.1"/>
</dbReference>
<dbReference type="Proteomes" id="UP000199478">
    <property type="component" value="Unassembled WGS sequence"/>
</dbReference>
<dbReference type="SMART" id="SM00530">
    <property type="entry name" value="HTH_XRE"/>
    <property type="match status" value="1"/>
</dbReference>
<dbReference type="InterPro" id="IPR018653">
    <property type="entry name" value="ScfR_C"/>
</dbReference>
<dbReference type="InterPro" id="IPR010982">
    <property type="entry name" value="Lambda_DNA-bd_dom_sf"/>
</dbReference>
<dbReference type="Pfam" id="PF01381">
    <property type="entry name" value="HTH_3"/>
    <property type="match status" value="1"/>
</dbReference>
<dbReference type="GO" id="GO:0003677">
    <property type="term" value="F:DNA binding"/>
    <property type="evidence" value="ECO:0007669"/>
    <property type="project" value="InterPro"/>
</dbReference>
<dbReference type="OrthoDB" id="7790108at2"/>
<feature type="domain" description="HTH cro/C1-type" evidence="1">
    <location>
        <begin position="11"/>
        <end position="65"/>
    </location>
</feature>
<dbReference type="Pfam" id="PF09856">
    <property type="entry name" value="ScfRs"/>
    <property type="match status" value="1"/>
</dbReference>
<protein>
    <recommendedName>
        <fullName evidence="1">HTH cro/C1-type domain-containing protein</fullName>
    </recommendedName>
</protein>
<keyword evidence="3" id="KW-1185">Reference proteome</keyword>
<dbReference type="CDD" id="cd00093">
    <property type="entry name" value="HTH_XRE"/>
    <property type="match status" value="1"/>
</dbReference>
<dbReference type="InterPro" id="IPR001387">
    <property type="entry name" value="Cro/C1-type_HTH"/>
</dbReference>
<accession>A0A1I6G1Z2</accession>
<dbReference type="Gene3D" id="1.10.260.40">
    <property type="entry name" value="lambda repressor-like DNA-binding domains"/>
    <property type="match status" value="1"/>
</dbReference>